<proteinExistence type="predicted"/>
<gene>
    <name evidence="2" type="ORF">FILTAD_01610</name>
</gene>
<evidence type="ECO:0000313" key="3">
    <source>
        <dbReference type="Proteomes" id="UP000270468"/>
    </source>
</evidence>
<name>A0A3P5X095_9BACL</name>
<keyword evidence="1" id="KW-1133">Transmembrane helix</keyword>
<accession>A0A3P5X095</accession>
<dbReference type="AlphaFoldDB" id="A0A3P5X095"/>
<reference evidence="2 3" key="1">
    <citation type="submission" date="2018-11" db="EMBL/GenBank/DDBJ databases">
        <authorList>
            <person name="Criscuolo A."/>
        </authorList>
    </citation>
    <scope>NUCLEOTIDE SEQUENCE [LARGE SCALE GENOMIC DNA]</scope>
    <source>
        <strain evidence="2">ATB-66</strain>
    </source>
</reference>
<protein>
    <submittedName>
        <fullName evidence="2">Uncharacterized protein</fullName>
    </submittedName>
</protein>
<feature type="transmembrane region" description="Helical" evidence="1">
    <location>
        <begin position="20"/>
        <end position="40"/>
    </location>
</feature>
<evidence type="ECO:0000313" key="2">
    <source>
        <dbReference type="EMBL" id="VDC27497.1"/>
    </source>
</evidence>
<keyword evidence="1" id="KW-0472">Membrane</keyword>
<keyword evidence="1" id="KW-0812">Transmembrane</keyword>
<evidence type="ECO:0000256" key="1">
    <source>
        <dbReference type="SAM" id="Phobius"/>
    </source>
</evidence>
<sequence length="53" mass="6250">MLYFKGNGRNVHVQTKGVYVWYVIYFTSLLYHKIIIASTIHKELHINDTIVLV</sequence>
<organism evidence="2 3">
    <name type="scientific">Filibacter tadaridae</name>
    <dbReference type="NCBI Taxonomy" id="2483811"/>
    <lineage>
        <taxon>Bacteria</taxon>
        <taxon>Bacillati</taxon>
        <taxon>Bacillota</taxon>
        <taxon>Bacilli</taxon>
        <taxon>Bacillales</taxon>
        <taxon>Caryophanaceae</taxon>
        <taxon>Filibacter</taxon>
    </lineage>
</organism>
<keyword evidence="3" id="KW-1185">Reference proteome</keyword>
<dbReference type="Proteomes" id="UP000270468">
    <property type="component" value="Unassembled WGS sequence"/>
</dbReference>
<dbReference type="EMBL" id="UXAV01000039">
    <property type="protein sequence ID" value="VDC27497.1"/>
    <property type="molecule type" value="Genomic_DNA"/>
</dbReference>